<dbReference type="SUPFAM" id="SSF53098">
    <property type="entry name" value="Ribonuclease H-like"/>
    <property type="match status" value="1"/>
</dbReference>
<keyword evidence="3" id="KW-1185">Reference proteome</keyword>
<dbReference type="InterPro" id="IPR012337">
    <property type="entry name" value="RNaseH-like_sf"/>
</dbReference>
<evidence type="ECO:0000259" key="1">
    <source>
        <dbReference type="Pfam" id="PF13683"/>
    </source>
</evidence>
<name>A0ABZ3FPU3_9ACTN</name>
<accession>A0ABZ3FPU3</accession>
<feature type="domain" description="Integrase catalytic" evidence="1">
    <location>
        <begin position="26"/>
        <end position="62"/>
    </location>
</feature>
<evidence type="ECO:0000313" key="3">
    <source>
        <dbReference type="Proteomes" id="UP001442841"/>
    </source>
</evidence>
<protein>
    <submittedName>
        <fullName evidence="2">Integrase core domain-containing protein</fullName>
    </submittedName>
</protein>
<dbReference type="InterPro" id="IPR001584">
    <property type="entry name" value="Integrase_cat-core"/>
</dbReference>
<gene>
    <name evidence="2" type="ORF">AADG42_12370</name>
</gene>
<evidence type="ECO:0000313" key="2">
    <source>
        <dbReference type="EMBL" id="XAN08063.1"/>
    </source>
</evidence>
<organism evidence="2 3">
    <name type="scientific">Ammonicoccus fulvus</name>
    <dbReference type="NCBI Taxonomy" id="3138240"/>
    <lineage>
        <taxon>Bacteria</taxon>
        <taxon>Bacillati</taxon>
        <taxon>Actinomycetota</taxon>
        <taxon>Actinomycetes</taxon>
        <taxon>Propionibacteriales</taxon>
        <taxon>Propionibacteriaceae</taxon>
        <taxon>Ammonicoccus</taxon>
    </lineage>
</organism>
<sequence length="82" mass="9243">MVIVNLRQVLNPESLHRPSDTPECVKIDGPFKTVDELELATLMWVDWYNTGRLHSSIGYVPPTEYEAAYYAAVNPQNQPVPG</sequence>
<dbReference type="Pfam" id="PF13683">
    <property type="entry name" value="rve_3"/>
    <property type="match status" value="1"/>
</dbReference>
<reference evidence="2 3" key="1">
    <citation type="submission" date="2024-04" db="EMBL/GenBank/DDBJ databases">
        <title>Isolation of an actinomycete strain from pig manure.</title>
        <authorList>
            <person name="Gong T."/>
            <person name="Yu Z."/>
            <person name="An M."/>
            <person name="Wei C."/>
            <person name="Yang W."/>
            <person name="Liu L."/>
        </authorList>
    </citation>
    <scope>NUCLEOTIDE SEQUENCE [LARGE SCALE GENOMIC DNA]</scope>
    <source>
        <strain evidence="2 3">ZF39</strain>
    </source>
</reference>
<proteinExistence type="predicted"/>
<dbReference type="EMBL" id="CP154795">
    <property type="protein sequence ID" value="XAN08063.1"/>
    <property type="molecule type" value="Genomic_DNA"/>
</dbReference>
<dbReference type="Proteomes" id="UP001442841">
    <property type="component" value="Chromosome"/>
</dbReference>